<name>A0A7R9L1C5_9ACAR</name>
<dbReference type="OrthoDB" id="6428749at2759"/>
<dbReference type="CDD" id="cd00096">
    <property type="entry name" value="Ig"/>
    <property type="match status" value="1"/>
</dbReference>
<accession>A0A7R9L1C5</accession>
<dbReference type="Pfam" id="PF01425">
    <property type="entry name" value="Amidase"/>
    <property type="match status" value="1"/>
</dbReference>
<dbReference type="EMBL" id="CAJPIZ010012175">
    <property type="protein sequence ID" value="CAG2113554.1"/>
    <property type="molecule type" value="Genomic_DNA"/>
</dbReference>
<dbReference type="Gene3D" id="3.90.1300.10">
    <property type="entry name" value="Amidase signature (AS) domain"/>
    <property type="match status" value="1"/>
</dbReference>
<evidence type="ECO:0000256" key="1">
    <source>
        <dbReference type="ARBA" id="ARBA00009199"/>
    </source>
</evidence>
<dbReference type="InterPro" id="IPR003599">
    <property type="entry name" value="Ig_sub"/>
</dbReference>
<dbReference type="InterPro" id="IPR023631">
    <property type="entry name" value="Amidase_dom"/>
</dbReference>
<feature type="non-terminal residue" evidence="3">
    <location>
        <position position="1"/>
    </location>
</feature>
<dbReference type="GO" id="GO:0012505">
    <property type="term" value="C:endomembrane system"/>
    <property type="evidence" value="ECO:0007669"/>
    <property type="project" value="TreeGrafter"/>
</dbReference>
<organism evidence="3">
    <name type="scientific">Medioppia subpectinata</name>
    <dbReference type="NCBI Taxonomy" id="1979941"/>
    <lineage>
        <taxon>Eukaryota</taxon>
        <taxon>Metazoa</taxon>
        <taxon>Ecdysozoa</taxon>
        <taxon>Arthropoda</taxon>
        <taxon>Chelicerata</taxon>
        <taxon>Arachnida</taxon>
        <taxon>Acari</taxon>
        <taxon>Acariformes</taxon>
        <taxon>Sarcoptiformes</taxon>
        <taxon>Oribatida</taxon>
        <taxon>Brachypylina</taxon>
        <taxon>Oppioidea</taxon>
        <taxon>Oppiidae</taxon>
        <taxon>Medioppia</taxon>
    </lineage>
</organism>
<dbReference type="Proteomes" id="UP000759131">
    <property type="component" value="Unassembled WGS sequence"/>
</dbReference>
<gene>
    <name evidence="3" type="ORF">OSB1V03_LOCUS13523</name>
</gene>
<dbReference type="Pfam" id="PF00047">
    <property type="entry name" value="ig"/>
    <property type="match status" value="1"/>
</dbReference>
<dbReference type="PANTHER" id="PTHR43372:SF4">
    <property type="entry name" value="FATTY-ACID AMIDE HYDROLASE 2"/>
    <property type="match status" value="1"/>
</dbReference>
<dbReference type="InterPro" id="IPR052739">
    <property type="entry name" value="FAAH2"/>
</dbReference>
<dbReference type="Gene3D" id="2.60.40.10">
    <property type="entry name" value="Immunoglobulins"/>
    <property type="match status" value="2"/>
</dbReference>
<dbReference type="SUPFAM" id="SSF48726">
    <property type="entry name" value="Immunoglobulin"/>
    <property type="match status" value="1"/>
</dbReference>
<dbReference type="AlphaFoldDB" id="A0A7R9L1C5"/>
<dbReference type="InterPro" id="IPR013783">
    <property type="entry name" value="Ig-like_fold"/>
</dbReference>
<feature type="domain" description="Immunoglobulin" evidence="2">
    <location>
        <begin position="476"/>
        <end position="555"/>
    </location>
</feature>
<dbReference type="PROSITE" id="PS00571">
    <property type="entry name" value="AMIDASES"/>
    <property type="match status" value="1"/>
</dbReference>
<dbReference type="PANTHER" id="PTHR43372">
    <property type="entry name" value="FATTY-ACID AMIDE HYDROLASE"/>
    <property type="match status" value="1"/>
</dbReference>
<sequence>MNNLKSEDLVKAYIDRIKAVNPLINALICDRFAAAIEEANRVDSRVARELAGQAASDGQSIHSMPLLGVPFSVKECIAVKDMYFTAGLYSRKGTKASDDSRVIQNIRDAGAIPIGMYWIHRVTNIPEFLLWWDSYNKIYGRTNNPYDKSRISGGSSGGEAALIAAAGSLMGVGTDLGGSIRIPAHFCGIFGHKPTTDIVPVGPQQVFPDVGHPDREKYLQIGPLCRYASDLRPMLKACAGKQHIPDIDKELDLTQLKVYYMEADGDPLKTSVSPEIKRAMRRVVRLLDEKTGRPSERVFLSQMKSSLWIWLCTLANVEAPYLSEELTERTGRVNGWSELSKWFVGQSRYRISTSINVILYNFLNPRKNRDSNKFQKLVAKGDELRREINKLLGENGILLYPTLPESAPKHNGTLLKSNNVGYTMIFNITGHPVTQVPIGLTSDGLPVGLQVVSMPSKDHLTIGVAELLEKELGGWTPPFDVQIDRTLRLKCEATQPIHWSFPDNDPSGNSKCQKKSNICVSNLTIKDMQFWQTGNYSCHYNTSKHTFDSIYVFVNDPNNLIVPIDGSDEFIIVPALENSTHLAIPCRPTSSNLTVTLDSYDSKIENFVQMSNDLLSFDPTIGFTVHDFPFSQYNTLDCKVKSGLREQYIGVTVHQI</sequence>
<keyword evidence="4" id="KW-1185">Reference proteome</keyword>
<dbReference type="EMBL" id="OC866750">
    <property type="protein sequence ID" value="CAD7633124.1"/>
    <property type="molecule type" value="Genomic_DNA"/>
</dbReference>
<dbReference type="SMART" id="SM00409">
    <property type="entry name" value="IG"/>
    <property type="match status" value="1"/>
</dbReference>
<reference evidence="3" key="1">
    <citation type="submission" date="2020-11" db="EMBL/GenBank/DDBJ databases">
        <authorList>
            <person name="Tran Van P."/>
        </authorList>
    </citation>
    <scope>NUCLEOTIDE SEQUENCE</scope>
</reference>
<evidence type="ECO:0000313" key="4">
    <source>
        <dbReference type="Proteomes" id="UP000759131"/>
    </source>
</evidence>
<dbReference type="InterPro" id="IPR013151">
    <property type="entry name" value="Immunoglobulin_dom"/>
</dbReference>
<proteinExistence type="inferred from homology"/>
<dbReference type="InterPro" id="IPR036928">
    <property type="entry name" value="AS_sf"/>
</dbReference>
<evidence type="ECO:0000259" key="2">
    <source>
        <dbReference type="SMART" id="SM00409"/>
    </source>
</evidence>
<dbReference type="InterPro" id="IPR036179">
    <property type="entry name" value="Ig-like_dom_sf"/>
</dbReference>
<comment type="similarity">
    <text evidence="1">Belongs to the amidase family.</text>
</comment>
<evidence type="ECO:0000313" key="3">
    <source>
        <dbReference type="EMBL" id="CAD7633124.1"/>
    </source>
</evidence>
<protein>
    <recommendedName>
        <fullName evidence="2">Immunoglobulin domain-containing protein</fullName>
    </recommendedName>
</protein>
<dbReference type="SUPFAM" id="SSF75304">
    <property type="entry name" value="Amidase signature (AS) enzymes"/>
    <property type="match status" value="1"/>
</dbReference>
<dbReference type="InterPro" id="IPR020556">
    <property type="entry name" value="Amidase_CS"/>
</dbReference>